<evidence type="ECO:0008006" key="7">
    <source>
        <dbReference type="Google" id="ProtNLM"/>
    </source>
</evidence>
<keyword evidence="6" id="KW-1185">Reference proteome</keyword>
<comment type="caution">
    <text evidence="5">The sequence shown here is derived from an EMBL/GenBank/DDBJ whole genome shotgun (WGS) entry which is preliminary data.</text>
</comment>
<keyword evidence="1" id="KW-0343">GTPase activation</keyword>
<dbReference type="Gene3D" id="3.80.10.10">
    <property type="entry name" value="Ribonuclease Inhibitor"/>
    <property type="match status" value="2"/>
</dbReference>
<accession>A0A0V0R7P7</accession>
<reference evidence="5 6" key="1">
    <citation type="journal article" date="2015" name="Sci. Rep.">
        <title>Genome of the facultative scuticociliatosis pathogen Pseudocohnilembus persalinus provides insight into its virulence through horizontal gene transfer.</title>
        <authorList>
            <person name="Xiong J."/>
            <person name="Wang G."/>
            <person name="Cheng J."/>
            <person name="Tian M."/>
            <person name="Pan X."/>
            <person name="Warren A."/>
            <person name="Jiang C."/>
            <person name="Yuan D."/>
            <person name="Miao W."/>
        </authorList>
    </citation>
    <scope>NUCLEOTIDE SEQUENCE [LARGE SCALE GENOMIC DNA]</scope>
    <source>
        <strain evidence="5">36N120E</strain>
    </source>
</reference>
<dbReference type="AlphaFoldDB" id="A0A0V0R7P7"/>
<organism evidence="5 6">
    <name type="scientific">Pseudocohnilembus persalinus</name>
    <name type="common">Ciliate</name>
    <dbReference type="NCBI Taxonomy" id="266149"/>
    <lineage>
        <taxon>Eukaryota</taxon>
        <taxon>Sar</taxon>
        <taxon>Alveolata</taxon>
        <taxon>Ciliophora</taxon>
        <taxon>Intramacronucleata</taxon>
        <taxon>Oligohymenophorea</taxon>
        <taxon>Scuticociliatia</taxon>
        <taxon>Philasterida</taxon>
        <taxon>Pseudocohnilembidae</taxon>
        <taxon>Pseudocohnilembus</taxon>
    </lineage>
</organism>
<dbReference type="InterPro" id="IPR032675">
    <property type="entry name" value="LRR_dom_sf"/>
</dbReference>
<keyword evidence="2" id="KW-0433">Leucine-rich repeat</keyword>
<dbReference type="PANTHER" id="PTHR24113">
    <property type="entry name" value="RAN GTPASE-ACTIVATING PROTEIN 1"/>
    <property type="match status" value="1"/>
</dbReference>
<dbReference type="GO" id="GO:0031267">
    <property type="term" value="F:small GTPase binding"/>
    <property type="evidence" value="ECO:0007669"/>
    <property type="project" value="TreeGrafter"/>
</dbReference>
<evidence type="ECO:0000256" key="2">
    <source>
        <dbReference type="ARBA" id="ARBA00022614"/>
    </source>
</evidence>
<dbReference type="PANTHER" id="PTHR24113:SF12">
    <property type="entry name" value="RAN GTPASE-ACTIVATING PROTEIN 1"/>
    <property type="match status" value="1"/>
</dbReference>
<proteinExistence type="predicted"/>
<evidence type="ECO:0000256" key="4">
    <source>
        <dbReference type="SAM" id="MobiDB-lite"/>
    </source>
</evidence>
<dbReference type="SUPFAM" id="SSF52047">
    <property type="entry name" value="RNI-like"/>
    <property type="match status" value="1"/>
</dbReference>
<protein>
    <recommendedName>
        <fullName evidence="7">RNI-like protein</fullName>
    </recommendedName>
</protein>
<evidence type="ECO:0000256" key="1">
    <source>
        <dbReference type="ARBA" id="ARBA00022468"/>
    </source>
</evidence>
<keyword evidence="3" id="KW-0677">Repeat</keyword>
<dbReference type="InParanoid" id="A0A0V0R7P7"/>
<dbReference type="InterPro" id="IPR027038">
    <property type="entry name" value="RanGap"/>
</dbReference>
<dbReference type="OMA" id="AFKVPIQ"/>
<evidence type="ECO:0000313" key="6">
    <source>
        <dbReference type="Proteomes" id="UP000054937"/>
    </source>
</evidence>
<dbReference type="EMBL" id="LDAU01000033">
    <property type="protein sequence ID" value="KRX10261.1"/>
    <property type="molecule type" value="Genomic_DNA"/>
</dbReference>
<dbReference type="GO" id="GO:0006913">
    <property type="term" value="P:nucleocytoplasmic transport"/>
    <property type="evidence" value="ECO:0007669"/>
    <property type="project" value="TreeGrafter"/>
</dbReference>
<dbReference type="GO" id="GO:0005829">
    <property type="term" value="C:cytosol"/>
    <property type="evidence" value="ECO:0007669"/>
    <property type="project" value="TreeGrafter"/>
</dbReference>
<dbReference type="OrthoDB" id="341587at2759"/>
<dbReference type="GO" id="GO:0005096">
    <property type="term" value="F:GTPase activator activity"/>
    <property type="evidence" value="ECO:0007669"/>
    <property type="project" value="UniProtKB-KW"/>
</dbReference>
<sequence length="326" mass="37276">MPPKKKKKQQDEDPSTEKLYGRYRKKCEAHQIVPYKRFKTKIDEALDENEHLTEFIAFDEIGPLGCLSMCEALIELEYKHLKELKFYKCAIGDEGCKAIADFMVKAKSVKILVLQDNGITAEGCQNIANVLGPNHKLPLVKLKLDLNDIGTAGLKNLASTLCSNSVLERLSLKYCNLQKDSARYLQQILGYVDTKLSSLKLTQNSLGNEGVYQLFRALETNKSLEKLTISGNQFGESDEIPVIQKICEVITINTTCYYYDFTNNGISDRGASELLECVKLYKHIWRMELPHLMAKEIMNDFKKVLKKRKKPKKKKKKKGKKKKKKK</sequence>
<dbReference type="Proteomes" id="UP000054937">
    <property type="component" value="Unassembled WGS sequence"/>
</dbReference>
<feature type="region of interest" description="Disordered" evidence="4">
    <location>
        <begin position="304"/>
        <end position="326"/>
    </location>
</feature>
<dbReference type="GO" id="GO:0048471">
    <property type="term" value="C:perinuclear region of cytoplasm"/>
    <property type="evidence" value="ECO:0007669"/>
    <property type="project" value="TreeGrafter"/>
</dbReference>
<dbReference type="SMART" id="SM00368">
    <property type="entry name" value="LRR_RI"/>
    <property type="match status" value="6"/>
</dbReference>
<name>A0A0V0R7P7_PSEPJ</name>
<evidence type="ECO:0000313" key="5">
    <source>
        <dbReference type="EMBL" id="KRX10261.1"/>
    </source>
</evidence>
<dbReference type="InterPro" id="IPR001611">
    <property type="entry name" value="Leu-rich_rpt"/>
</dbReference>
<evidence type="ECO:0000256" key="3">
    <source>
        <dbReference type="ARBA" id="ARBA00022737"/>
    </source>
</evidence>
<gene>
    <name evidence="5" type="ORF">PPERSA_00458</name>
</gene>
<dbReference type="GO" id="GO:0005634">
    <property type="term" value="C:nucleus"/>
    <property type="evidence" value="ECO:0007669"/>
    <property type="project" value="TreeGrafter"/>
</dbReference>
<dbReference type="Pfam" id="PF13516">
    <property type="entry name" value="LRR_6"/>
    <property type="match status" value="4"/>
</dbReference>